<feature type="domain" description="Asparaginase/glutaminase C-terminal" evidence="7">
    <location>
        <begin position="332"/>
        <end position="437"/>
    </location>
</feature>
<dbReference type="EC" id="3.5.1.1" evidence="1"/>
<feature type="compositionally biased region" description="Polar residues" evidence="5">
    <location>
        <begin position="1"/>
        <end position="15"/>
    </location>
</feature>
<evidence type="ECO:0000259" key="6">
    <source>
        <dbReference type="Pfam" id="PF00710"/>
    </source>
</evidence>
<dbReference type="AlphaFoldDB" id="A0A1Y1HUI4"/>
<dbReference type="PIRSF" id="PIRSF500176">
    <property type="entry name" value="L_ASNase"/>
    <property type="match status" value="1"/>
</dbReference>
<dbReference type="InterPro" id="IPR027475">
    <property type="entry name" value="Asparaginase/glutaminase_AS2"/>
</dbReference>
<dbReference type="Gene3D" id="3.40.50.1170">
    <property type="entry name" value="L-asparaginase, N-terminal domain"/>
    <property type="match status" value="1"/>
</dbReference>
<dbReference type="Pfam" id="PF00710">
    <property type="entry name" value="Asparaginase"/>
    <property type="match status" value="1"/>
</dbReference>
<dbReference type="GO" id="GO:0009066">
    <property type="term" value="P:aspartate family amino acid metabolic process"/>
    <property type="evidence" value="ECO:0007669"/>
    <property type="project" value="UniProtKB-ARBA"/>
</dbReference>
<dbReference type="Gene3D" id="3.40.50.40">
    <property type="match status" value="1"/>
</dbReference>
<evidence type="ECO:0000259" key="7">
    <source>
        <dbReference type="Pfam" id="PF17763"/>
    </source>
</evidence>
<dbReference type="EMBL" id="DF236997">
    <property type="protein sequence ID" value="GAQ80197.1"/>
    <property type="molecule type" value="Genomic_DNA"/>
</dbReference>
<dbReference type="SUPFAM" id="SSF53774">
    <property type="entry name" value="Glutaminase/Asparaginase"/>
    <property type="match status" value="1"/>
</dbReference>
<evidence type="ECO:0000313" key="9">
    <source>
        <dbReference type="Proteomes" id="UP000054558"/>
    </source>
</evidence>
<feature type="domain" description="L-asparaginase N-terminal" evidence="6">
    <location>
        <begin position="110"/>
        <end position="313"/>
    </location>
</feature>
<evidence type="ECO:0000313" key="8">
    <source>
        <dbReference type="EMBL" id="GAQ80197.1"/>
    </source>
</evidence>
<evidence type="ECO:0000256" key="4">
    <source>
        <dbReference type="PROSITE-ProRule" id="PRU10100"/>
    </source>
</evidence>
<dbReference type="PROSITE" id="PS00917">
    <property type="entry name" value="ASN_GLN_ASE_2"/>
    <property type="match status" value="1"/>
</dbReference>
<dbReference type="OMA" id="CMFGPTS"/>
<dbReference type="Proteomes" id="UP000054558">
    <property type="component" value="Unassembled WGS sequence"/>
</dbReference>
<feature type="compositionally biased region" description="Low complexity" evidence="5">
    <location>
        <begin position="49"/>
        <end position="59"/>
    </location>
</feature>
<dbReference type="InterPro" id="IPR037152">
    <property type="entry name" value="L-asparaginase_N_sf"/>
</dbReference>
<gene>
    <name evidence="8" type="ORF">KFL_000480380</name>
</gene>
<dbReference type="PIRSF" id="PIRSF001220">
    <property type="entry name" value="L-ASNase_gatD"/>
    <property type="match status" value="1"/>
</dbReference>
<evidence type="ECO:0000256" key="2">
    <source>
        <dbReference type="PIRSR" id="PIRSR001220-1"/>
    </source>
</evidence>
<dbReference type="InterPro" id="IPR006034">
    <property type="entry name" value="Asparaginase/glutaminase-like"/>
</dbReference>
<feature type="active site" description="O-isoaspartyl threonine intermediate" evidence="2">
    <location>
        <position position="119"/>
    </location>
</feature>
<dbReference type="PRINTS" id="PR00139">
    <property type="entry name" value="ASNGLNASE"/>
</dbReference>
<dbReference type="PANTHER" id="PTHR11707">
    <property type="entry name" value="L-ASPARAGINASE"/>
    <property type="match status" value="1"/>
</dbReference>
<dbReference type="GO" id="GO:0004067">
    <property type="term" value="F:asparaginase activity"/>
    <property type="evidence" value="ECO:0000318"/>
    <property type="project" value="GO_Central"/>
</dbReference>
<organism evidence="8 9">
    <name type="scientific">Klebsormidium nitens</name>
    <name type="common">Green alga</name>
    <name type="synonym">Ulothrix nitens</name>
    <dbReference type="NCBI Taxonomy" id="105231"/>
    <lineage>
        <taxon>Eukaryota</taxon>
        <taxon>Viridiplantae</taxon>
        <taxon>Streptophyta</taxon>
        <taxon>Klebsormidiophyceae</taxon>
        <taxon>Klebsormidiales</taxon>
        <taxon>Klebsormidiaceae</taxon>
        <taxon>Klebsormidium</taxon>
    </lineage>
</organism>
<reference evidence="8 9" key="1">
    <citation type="journal article" date="2014" name="Nat. Commun.">
        <title>Klebsormidium flaccidum genome reveals primary factors for plant terrestrial adaptation.</title>
        <authorList>
            <person name="Hori K."/>
            <person name="Maruyama F."/>
            <person name="Fujisawa T."/>
            <person name="Togashi T."/>
            <person name="Yamamoto N."/>
            <person name="Seo M."/>
            <person name="Sato S."/>
            <person name="Yamada T."/>
            <person name="Mori H."/>
            <person name="Tajima N."/>
            <person name="Moriyama T."/>
            <person name="Ikeuchi M."/>
            <person name="Watanabe M."/>
            <person name="Wada H."/>
            <person name="Kobayashi K."/>
            <person name="Saito M."/>
            <person name="Masuda T."/>
            <person name="Sasaki-Sekimoto Y."/>
            <person name="Mashiguchi K."/>
            <person name="Awai K."/>
            <person name="Shimojima M."/>
            <person name="Masuda S."/>
            <person name="Iwai M."/>
            <person name="Nobusawa T."/>
            <person name="Narise T."/>
            <person name="Kondo S."/>
            <person name="Saito H."/>
            <person name="Sato R."/>
            <person name="Murakawa M."/>
            <person name="Ihara Y."/>
            <person name="Oshima-Yamada Y."/>
            <person name="Ohtaka K."/>
            <person name="Satoh M."/>
            <person name="Sonobe K."/>
            <person name="Ishii M."/>
            <person name="Ohtani R."/>
            <person name="Kanamori-Sato M."/>
            <person name="Honoki R."/>
            <person name="Miyazaki D."/>
            <person name="Mochizuki H."/>
            <person name="Umetsu J."/>
            <person name="Higashi K."/>
            <person name="Shibata D."/>
            <person name="Kamiya Y."/>
            <person name="Sato N."/>
            <person name="Nakamura Y."/>
            <person name="Tabata S."/>
            <person name="Ida S."/>
            <person name="Kurokawa K."/>
            <person name="Ohta H."/>
        </authorList>
    </citation>
    <scope>NUCLEOTIDE SEQUENCE [LARGE SCALE GENOMIC DNA]</scope>
    <source>
        <strain evidence="8 9">NIES-2285</strain>
    </source>
</reference>
<feature type="region of interest" description="Disordered" evidence="5">
    <location>
        <begin position="1"/>
        <end position="97"/>
    </location>
</feature>
<evidence type="ECO:0000256" key="3">
    <source>
        <dbReference type="PIRSR" id="PIRSR001220-2"/>
    </source>
</evidence>
<accession>A0A1Y1HUI4</accession>
<dbReference type="CDD" id="cd08963">
    <property type="entry name" value="L-asparaginase_I"/>
    <property type="match status" value="1"/>
</dbReference>
<dbReference type="SFLD" id="SFLDS00057">
    <property type="entry name" value="Glutaminase/Asparaginase"/>
    <property type="match status" value="1"/>
</dbReference>
<sequence>MKSTSVFRAATSSPAASEYNGVVKRSRKKKNKSAAEHQEAPGSIRRSGELAAAVEQAESVAERVEGRELGKQASSPEETPGRKHHEPSSNGVARAKRLSPLITVTKPLPKVLILHTGGTLGMDPDLSFEKDRQGVHLREGTGGTYKKSLQPRGLLADLLSVVPELQHFANLDVRVVFNKDSCRVGPEDWVRLAKILHQQRNNFSAFIVVHGTDTMAYTASALSLMLAGFRKPIVLTGSQLPLSMPRSDARQNLIDSISCATSGPLGEVCICFGGVLLRGNRAQKTNASVYRAFSSTTYPHLASLGLEVEWDNKALLKHEGVYRPRFELNPNVIRIPIVPGCDPRLAYGDLYARGVRGLILEAFGVGNMPDTPRHGWLPWLRQQRKKGMQVYLSTQCDIGYLHPELYRSGSIAVALGVEAGPQMTPECACCKMMLCLAYPDIPLGQPIAGEL</sequence>
<feature type="compositionally biased region" description="Basic and acidic residues" evidence="5">
    <location>
        <begin position="60"/>
        <end position="70"/>
    </location>
</feature>
<keyword evidence="9" id="KW-1185">Reference proteome</keyword>
<dbReference type="InterPro" id="IPR027474">
    <property type="entry name" value="L-asparaginase_N"/>
</dbReference>
<dbReference type="PROSITE" id="PS51732">
    <property type="entry name" value="ASN_GLN_ASE_3"/>
    <property type="match status" value="1"/>
</dbReference>
<dbReference type="Pfam" id="PF17763">
    <property type="entry name" value="Asparaginase_C"/>
    <property type="match status" value="1"/>
</dbReference>
<dbReference type="OrthoDB" id="542841at2759"/>
<proteinExistence type="predicted"/>
<evidence type="ECO:0000256" key="5">
    <source>
        <dbReference type="SAM" id="MobiDB-lite"/>
    </source>
</evidence>
<feature type="active site" evidence="4">
    <location>
        <position position="212"/>
    </location>
</feature>
<dbReference type="InterPro" id="IPR041725">
    <property type="entry name" value="L-asparaginase_I"/>
</dbReference>
<name>A0A1Y1HUI4_KLENI</name>
<dbReference type="PANTHER" id="PTHR11707:SF28">
    <property type="entry name" value="60 KDA LYSOPHOSPHOLIPASE"/>
    <property type="match status" value="1"/>
</dbReference>
<feature type="binding site" evidence="3">
    <location>
        <begin position="212"/>
        <end position="213"/>
    </location>
    <ligand>
        <name>substrate</name>
    </ligand>
</feature>
<dbReference type="SMART" id="SM00870">
    <property type="entry name" value="Asparaginase"/>
    <property type="match status" value="1"/>
</dbReference>
<dbReference type="STRING" id="105231.A0A1Y1HUI4"/>
<feature type="binding site" evidence="3">
    <location>
        <position position="181"/>
    </location>
    <ligand>
        <name>substrate</name>
    </ligand>
</feature>
<dbReference type="InterPro" id="IPR040919">
    <property type="entry name" value="Asparaginase_C"/>
</dbReference>
<evidence type="ECO:0000256" key="1">
    <source>
        <dbReference type="ARBA" id="ARBA00012920"/>
    </source>
</evidence>
<dbReference type="InterPro" id="IPR036152">
    <property type="entry name" value="Asp/glu_Ase-like_sf"/>
</dbReference>
<protein>
    <recommendedName>
        <fullName evidence="1">asparaginase</fullName>
        <ecNumber evidence="1">3.5.1.1</ecNumber>
    </recommendedName>
</protein>
<dbReference type="InterPro" id="IPR027473">
    <property type="entry name" value="L-asparaginase_C"/>
</dbReference>